<dbReference type="PANTHER" id="PTHR28654">
    <property type="entry name" value="AXIN INTERACTOR, DORSALIZATION-ASSOCIATED PROTEIN"/>
    <property type="match status" value="1"/>
</dbReference>
<evidence type="ECO:0000259" key="4">
    <source>
        <dbReference type="PROSITE" id="PS51911"/>
    </source>
</evidence>
<dbReference type="FunFam" id="2.60.40.150:FF:000059">
    <property type="entry name" value="Axin interactor, dorsalization-associated protein"/>
    <property type="match status" value="1"/>
</dbReference>
<comment type="function">
    <text evidence="3">Acts as a ventralizing factor during embryogenesis. Inhibits axin-mediated JNK activation by binding axin and disrupting axin homodimerization. This in turn antagonizes a Wnt/beta-catenin-independent dorsalization pathway activated by AXIN/JNK-signaling.</text>
</comment>
<name>A0A6F9D5C5_9ASCI</name>
<evidence type="ECO:0000256" key="3">
    <source>
        <dbReference type="ARBA" id="ARBA00059715"/>
    </source>
</evidence>
<feature type="domain" description="C2 Aida-type" evidence="4">
    <location>
        <begin position="153"/>
        <end position="300"/>
    </location>
</feature>
<comment type="similarity">
    <text evidence="1">Belongs to the AIDA family.</text>
</comment>
<dbReference type="EMBL" id="LR782802">
    <property type="protein sequence ID" value="CAB3220662.1"/>
    <property type="molecule type" value="mRNA"/>
</dbReference>
<dbReference type="Gene3D" id="2.60.40.150">
    <property type="entry name" value="C2 domain"/>
    <property type="match status" value="1"/>
</dbReference>
<keyword evidence="2" id="KW-0217">Developmental protein</keyword>
<dbReference type="Pfam" id="PF14186">
    <property type="entry name" value="Aida_C2"/>
    <property type="match status" value="1"/>
</dbReference>
<protein>
    <submittedName>
        <fullName evidence="5">Axin interactor, dorsalization-associated protein</fullName>
    </submittedName>
</protein>
<dbReference type="InterPro" id="IPR025939">
    <property type="entry name" value="Aida_C"/>
</dbReference>
<dbReference type="Gene3D" id="1.20.120.360">
    <property type="entry name" value="Axin interactor, dorsalization-associated protein, N-terminal domain"/>
    <property type="match status" value="1"/>
</dbReference>
<dbReference type="PANTHER" id="PTHR28654:SF1">
    <property type="entry name" value="AXIN INTERACTOR, DORSALIZATION-ASSOCIATED PROTEIN"/>
    <property type="match status" value="1"/>
</dbReference>
<dbReference type="Pfam" id="PF08910">
    <property type="entry name" value="Aida_N"/>
    <property type="match status" value="1"/>
</dbReference>
<dbReference type="GO" id="GO:0035091">
    <property type="term" value="F:phosphatidylinositol binding"/>
    <property type="evidence" value="ECO:0007669"/>
    <property type="project" value="TreeGrafter"/>
</dbReference>
<evidence type="ECO:0000256" key="1">
    <source>
        <dbReference type="ARBA" id="ARBA00007205"/>
    </source>
</evidence>
<evidence type="ECO:0000256" key="2">
    <source>
        <dbReference type="ARBA" id="ARBA00022473"/>
    </source>
</evidence>
<dbReference type="AlphaFoldDB" id="A0A6F9D5C5"/>
<reference evidence="5" key="1">
    <citation type="submission" date="2020-04" db="EMBL/GenBank/DDBJ databases">
        <authorList>
            <person name="Neveu A P."/>
        </authorList>
    </citation>
    <scope>NUCLEOTIDE SEQUENCE</scope>
    <source>
        <tissue evidence="5">Whole embryo</tissue>
    </source>
</reference>
<proteinExistence type="evidence at transcript level"/>
<organism evidence="5">
    <name type="scientific">Phallusia mammillata</name>
    <dbReference type="NCBI Taxonomy" id="59560"/>
    <lineage>
        <taxon>Eukaryota</taxon>
        <taxon>Metazoa</taxon>
        <taxon>Chordata</taxon>
        <taxon>Tunicata</taxon>
        <taxon>Ascidiacea</taxon>
        <taxon>Phlebobranchia</taxon>
        <taxon>Ascidiidae</taxon>
        <taxon>Phallusia</taxon>
    </lineage>
</organism>
<dbReference type="InterPro" id="IPR035892">
    <property type="entry name" value="C2_domain_sf"/>
</dbReference>
<dbReference type="GO" id="GO:0016020">
    <property type="term" value="C:membrane"/>
    <property type="evidence" value="ECO:0007669"/>
    <property type="project" value="TreeGrafter"/>
</dbReference>
<sequence>MEQTETDQLTEKWLHGLKKATDFDSWGQLVEAGDEYARLMRQIRSKLSILKLDDEKKMVLSKVASCLEIRANFLKSENELEEFRLEDIKRLSKVLESFRSSSPGVQLLPKEMSAPVDRLRKQQASETVQVKEFEANEETDLPLSSQGKLSSLLPKLNVEPGLTLVTVNIVKIGLKDAADHIDPVITVSCKDLNGVELCAKQTTPTPTSRDDTYLTYDVNVELQMPLEKMSKGTGVVFELYHYKPKRRATSLKCYAFMEIDELKSGPCVIELYNKPYDNKRKKLTLLTKKPLYLHLNLSLEKQH</sequence>
<dbReference type="PROSITE" id="PS51911">
    <property type="entry name" value="C2_AIDA"/>
    <property type="match status" value="1"/>
</dbReference>
<dbReference type="InterPro" id="IPR023421">
    <property type="entry name" value="AIDA_N"/>
</dbReference>
<dbReference type="SUPFAM" id="SSF109779">
    <property type="entry name" value="Domain from hypothetical 2610208m17rik protein"/>
    <property type="match status" value="1"/>
</dbReference>
<accession>A0A6F9D5C5</accession>
<gene>
    <name evidence="5" type="primary">Aida</name>
</gene>
<evidence type="ECO:0000313" key="5">
    <source>
        <dbReference type="EMBL" id="CAB3220662.1"/>
    </source>
</evidence>
<dbReference type="InterPro" id="IPR036818">
    <property type="entry name" value="AIDA_N_sf"/>
</dbReference>